<evidence type="ECO:0000256" key="2">
    <source>
        <dbReference type="SAM" id="Phobius"/>
    </source>
</evidence>
<evidence type="ECO:0000256" key="1">
    <source>
        <dbReference type="SAM" id="MobiDB-lite"/>
    </source>
</evidence>
<keyword evidence="2" id="KW-0472">Membrane</keyword>
<dbReference type="EMBL" id="JACAZI010000005">
    <property type="protein sequence ID" value="KAF7360594.1"/>
    <property type="molecule type" value="Genomic_DNA"/>
</dbReference>
<keyword evidence="2" id="KW-0812">Transmembrane</keyword>
<evidence type="ECO:0000313" key="4">
    <source>
        <dbReference type="Proteomes" id="UP000620124"/>
    </source>
</evidence>
<dbReference type="Proteomes" id="UP000620124">
    <property type="component" value="Unassembled WGS sequence"/>
</dbReference>
<evidence type="ECO:0000313" key="3">
    <source>
        <dbReference type="EMBL" id="KAF7360594.1"/>
    </source>
</evidence>
<proteinExistence type="predicted"/>
<feature type="transmembrane region" description="Helical" evidence="2">
    <location>
        <begin position="710"/>
        <end position="727"/>
    </location>
</feature>
<gene>
    <name evidence="3" type="ORF">MVEN_00790800</name>
</gene>
<reference evidence="3" key="1">
    <citation type="submission" date="2020-05" db="EMBL/GenBank/DDBJ databases">
        <title>Mycena genomes resolve the evolution of fungal bioluminescence.</title>
        <authorList>
            <person name="Tsai I.J."/>
        </authorList>
    </citation>
    <scope>NUCLEOTIDE SEQUENCE</scope>
    <source>
        <strain evidence="3">CCC161011</strain>
    </source>
</reference>
<name>A0A8H7D3B8_9AGAR</name>
<keyword evidence="4" id="KW-1185">Reference proteome</keyword>
<feature type="transmembrane region" description="Helical" evidence="2">
    <location>
        <begin position="739"/>
        <end position="761"/>
    </location>
</feature>
<feature type="transmembrane region" description="Helical" evidence="2">
    <location>
        <begin position="625"/>
        <end position="646"/>
    </location>
</feature>
<keyword evidence="2" id="KW-1133">Transmembrane helix</keyword>
<sequence length="774" mass="87032">MILTSKTSGDAPLDPGVPARKRGSFCKFCLCIGLVLFGLLVATIIYVLGKLVFSLTQVSHSRIFQNQTLEEVKNRAAVVRPLVDDNQLFDIAVSVWTLRDEESGGESSSDEVSKTPLYSDIVFRGLRLGDQHKTASIVYTLPIAIFQRLSLKENDLRASVVLIPTSPSLLDHVTNFSTWRPESLTIPPVRSWPFPLEAPDSGPPSLADRALDSFAISFPLLEFHEIGSKCANTSNLGTSPEEEEEIPIEEKADEDEDDDEDDEEAQDRVKAKVNTTEPTRGWSDIRKFPEHALKRHPFVVTRTQIRVVDETHIFNRKLYNKEHNKLRSTSCGQGQNRSPDLTLCHRSYSTNGNWETRLELQVTDESTGEPLTEWAYAPYIGHSTFSAGPKDLVAIPVTREKCTQPDNTTSTDPGASRLEPYLCCLYLSKDFIDINWQLSYSGRSPLKYVGADLFMSTDRVLHNESDYKKAAEQDNAELRNGLAGHRFYEDAHPRRRFIMMAIIGVCYPIQILLDMSYWYTRTSTVAISVSGTILMALSDILITIMSAANAVEEQKLEFSSSRWLTWLWVIVATVAIELPLPFFMLKTATRLAFSREKSKWIPSVRRVRPTHMERASQRLDSRTSLGMKAALCVSLIAFDYIASNYFSFSPFQHHVLAPLHPPLGPTDTIQHLNPFARVFGWVYFPLGFTGKLSQILLNQRSKTYAGGYKIHIALNCISGMLYLMTFLPSVVGRYDARPGFSVLSAMDLTLLAALTWQAAVFPKVTQKMEDEDSE</sequence>
<organism evidence="3 4">
    <name type="scientific">Mycena venus</name>
    <dbReference type="NCBI Taxonomy" id="2733690"/>
    <lineage>
        <taxon>Eukaryota</taxon>
        <taxon>Fungi</taxon>
        <taxon>Dikarya</taxon>
        <taxon>Basidiomycota</taxon>
        <taxon>Agaricomycotina</taxon>
        <taxon>Agaricomycetes</taxon>
        <taxon>Agaricomycetidae</taxon>
        <taxon>Agaricales</taxon>
        <taxon>Marasmiineae</taxon>
        <taxon>Mycenaceae</taxon>
        <taxon>Mycena</taxon>
    </lineage>
</organism>
<feature type="compositionally biased region" description="Acidic residues" evidence="1">
    <location>
        <begin position="240"/>
        <end position="265"/>
    </location>
</feature>
<accession>A0A8H7D3B8</accession>
<feature type="transmembrane region" description="Helical" evidence="2">
    <location>
        <begin position="525"/>
        <end position="551"/>
    </location>
</feature>
<feature type="region of interest" description="Disordered" evidence="1">
    <location>
        <begin position="231"/>
        <end position="276"/>
    </location>
</feature>
<protein>
    <submittedName>
        <fullName evidence="3">Uncharacterized protein</fullName>
    </submittedName>
</protein>
<feature type="transmembrane region" description="Helical" evidence="2">
    <location>
        <begin position="497"/>
        <end position="513"/>
    </location>
</feature>
<comment type="caution">
    <text evidence="3">The sequence shown here is derived from an EMBL/GenBank/DDBJ whole genome shotgun (WGS) entry which is preliminary data.</text>
</comment>
<dbReference type="AlphaFoldDB" id="A0A8H7D3B8"/>
<dbReference type="OrthoDB" id="2548253at2759"/>
<feature type="transmembrane region" description="Helical" evidence="2">
    <location>
        <begin position="28"/>
        <end position="49"/>
    </location>
</feature>
<feature type="transmembrane region" description="Helical" evidence="2">
    <location>
        <begin position="563"/>
        <end position="585"/>
    </location>
</feature>